<dbReference type="InterPro" id="IPR005546">
    <property type="entry name" value="Autotransporte_beta"/>
</dbReference>
<dbReference type="RefSeq" id="WP_006000998.1">
    <property type="nucleotide sequence ID" value="NZ_AAEW02000011.1"/>
</dbReference>
<dbReference type="AlphaFoldDB" id="Q1JYT2"/>
<accession>Q1JYT2</accession>
<feature type="signal peptide" evidence="1">
    <location>
        <begin position="1"/>
        <end position="22"/>
    </location>
</feature>
<dbReference type="EMBL" id="AAEW02000011">
    <property type="protein sequence ID" value="EAT15333.1"/>
    <property type="molecule type" value="Genomic_DNA"/>
</dbReference>
<sequence>MTRYFLLAVLCVAILFAQPLQASDIVEVGVFQIEFLGPGDSAIGGKFIQFDDPDMFTGTTAWSAEQKDAVIRSLEVLNSTITNQPGRTIRIAMAWRDDLPEDNLGGAYTTALTDLDAGQGVSTAGAAWRDGDTTDYFPQAADVLIRYNVNESYYFDDGLPGNQSDFSSVVIHEIFHGLGITSGYSEELGFLALSRWDSLIEDVDGNRPQAGTFGTPEALTVIGPEGTLLWLGEYANSTYGGQMPITTLEDQFKSGSSLIHTGPDGELMSWFGHEGKVTRAPNKLLLDVLRDLGWGINMDFYNAFGATYYRDDATIEENDDFLTDYDYTYAFYVNGDGNRIVQKGALESRGDFSDTVRLVGENNVLDLTGSLTATGDHSTALYLDGCDNRISVRGEILVQGESAVGIYVPNQTNDIVLSEATITADTAVYFRMFNRLFLGSGCQIDGDLIAEGYPAVVRFGYVIDEEGSTVGLDSDFHFRFDDDIVGNWLGYLGSGELSLNGHADFEALTICEQGTLKGTGTIYGPVINQGAVAPGNSIGTLTIDGDYTQESGAVLEIEAGDGSSDLLRVTGTADLQGGTLALLPSGYLTSGHYTILEAGTLQGTFDGLWNPAVFSAVLNESLANSLALDIERNTYASLAATAEQVGLAQALDGQRPTASGDEAVILNTLDSLSLSDLHTAMDDLTPRIHTSVTAATLDAIHQRNTQLLQRLGTDQPQSKQQRVWVRMVGDNARYDDVAQSPAFRAKTTGIMMGVEQQVTPALLVGMAGAYTNSDLHELDGASTADRLSWDGYLYSHWDNPNSQGGWFAQTAVGIGTDSIDTKRAIAFLGREAESEHDASHGAIHVNSGYRVTMASWNIVPTVGLEYLWMQEDGFTEQRAQSASLRISDKDSELLRSVTGFKIEHSYRHEEVTLLTQLGAVWHHAFNADGEQSEAAFIDSGESFRIDGRDGADDGVELSLFVNAAFTNGITTRLGYQRTVQESGGYRTGQFSLGLEWLF</sequence>
<keyword evidence="1" id="KW-0732">Signal</keyword>
<dbReference type="NCBIfam" id="TIGR01414">
    <property type="entry name" value="autotrans_barl"/>
    <property type="match status" value="1"/>
</dbReference>
<keyword evidence="4" id="KW-1185">Reference proteome</keyword>
<dbReference type="GO" id="GO:0019867">
    <property type="term" value="C:outer membrane"/>
    <property type="evidence" value="ECO:0007669"/>
    <property type="project" value="InterPro"/>
</dbReference>
<dbReference type="Gene3D" id="2.40.128.130">
    <property type="entry name" value="Autotransporter beta-domain"/>
    <property type="match status" value="1"/>
</dbReference>
<evidence type="ECO:0000259" key="2">
    <source>
        <dbReference type="PROSITE" id="PS51208"/>
    </source>
</evidence>
<dbReference type="SUPFAM" id="SSF103515">
    <property type="entry name" value="Autotransporter"/>
    <property type="match status" value="1"/>
</dbReference>
<dbReference type="OrthoDB" id="5318987at2"/>
<feature type="domain" description="Autotransporter" evidence="2">
    <location>
        <begin position="716"/>
        <end position="998"/>
    </location>
</feature>
<dbReference type="Pfam" id="PF03797">
    <property type="entry name" value="Autotransporter"/>
    <property type="match status" value="1"/>
</dbReference>
<evidence type="ECO:0000256" key="1">
    <source>
        <dbReference type="SAM" id="SignalP"/>
    </source>
</evidence>
<name>Q1JYT2_DESA6</name>
<dbReference type="InterPro" id="IPR036709">
    <property type="entry name" value="Autotransporte_beta_dom_sf"/>
</dbReference>
<dbReference type="PROSITE" id="PS51208">
    <property type="entry name" value="AUTOTRANSPORTER"/>
    <property type="match status" value="1"/>
</dbReference>
<dbReference type="SMART" id="SM00869">
    <property type="entry name" value="Autotransporter"/>
    <property type="match status" value="1"/>
</dbReference>
<gene>
    <name evidence="3" type="ORF">Dace_0997</name>
</gene>
<feature type="chain" id="PRO_5004192324" evidence="1">
    <location>
        <begin position="23"/>
        <end position="998"/>
    </location>
</feature>
<reference evidence="3" key="2">
    <citation type="submission" date="2006-05" db="EMBL/GenBank/DDBJ databases">
        <title>Sequencing of the draft genome and assembly of Desulfuromonas acetoxidans DSM 684.</title>
        <authorList>
            <consortium name="US DOE Joint Genome Institute (JGI-PGF)"/>
            <person name="Copeland A."/>
            <person name="Lucas S."/>
            <person name="Lapidus A."/>
            <person name="Barry K."/>
            <person name="Detter J.C."/>
            <person name="Glavina del Rio T."/>
            <person name="Hammon N."/>
            <person name="Israni S."/>
            <person name="Dalin E."/>
            <person name="Tice H."/>
            <person name="Bruce D."/>
            <person name="Pitluck S."/>
            <person name="Richardson P."/>
        </authorList>
    </citation>
    <scope>NUCLEOTIDE SEQUENCE [LARGE SCALE GENOMIC DNA]</scope>
    <source>
        <strain evidence="3">DSM 684</strain>
    </source>
</reference>
<dbReference type="SUPFAM" id="SSF51126">
    <property type="entry name" value="Pectin lyase-like"/>
    <property type="match status" value="1"/>
</dbReference>
<dbReference type="InterPro" id="IPR006315">
    <property type="entry name" value="OM_autotransptr_brl_dom"/>
</dbReference>
<reference evidence="3" key="1">
    <citation type="submission" date="2006-05" db="EMBL/GenBank/DDBJ databases">
        <title>Annotation of the draft genome assembly of Desulfuromonas acetoxidans DSM 684.</title>
        <authorList>
            <consortium name="US DOE Joint Genome Institute (JGI-ORNL)"/>
            <person name="Larimer F."/>
            <person name="Land M."/>
            <person name="Hauser L."/>
        </authorList>
    </citation>
    <scope>NUCLEOTIDE SEQUENCE [LARGE SCALE GENOMIC DNA]</scope>
    <source>
        <strain evidence="3">DSM 684</strain>
    </source>
</reference>
<proteinExistence type="predicted"/>
<evidence type="ECO:0000313" key="3">
    <source>
        <dbReference type="EMBL" id="EAT15333.1"/>
    </source>
</evidence>
<dbReference type="Proteomes" id="UP000005695">
    <property type="component" value="Unassembled WGS sequence"/>
</dbReference>
<dbReference type="InterPro" id="IPR011050">
    <property type="entry name" value="Pectin_lyase_fold/virulence"/>
</dbReference>
<evidence type="ECO:0000313" key="4">
    <source>
        <dbReference type="Proteomes" id="UP000005695"/>
    </source>
</evidence>
<organism evidence="3 4">
    <name type="scientific">Desulfuromonas acetoxidans (strain DSM 684 / 11070)</name>
    <dbReference type="NCBI Taxonomy" id="281689"/>
    <lineage>
        <taxon>Bacteria</taxon>
        <taxon>Pseudomonadati</taxon>
        <taxon>Thermodesulfobacteriota</taxon>
        <taxon>Desulfuromonadia</taxon>
        <taxon>Desulfuromonadales</taxon>
        <taxon>Desulfuromonadaceae</taxon>
        <taxon>Desulfuromonas</taxon>
    </lineage>
</organism>
<protein>
    <submittedName>
        <fullName evidence="3">Outer membrane autotransporter barrel</fullName>
    </submittedName>
</protein>
<comment type="caution">
    <text evidence="3">The sequence shown here is derived from an EMBL/GenBank/DDBJ whole genome shotgun (WGS) entry which is preliminary data.</text>
</comment>